<feature type="domain" description="Laminin G" evidence="13">
    <location>
        <begin position="810"/>
        <end position="989"/>
    </location>
</feature>
<dbReference type="InterPro" id="IPR000742">
    <property type="entry name" value="EGF"/>
</dbReference>
<keyword evidence="9" id="KW-0325">Glycoprotein</keyword>
<dbReference type="Gene3D" id="3.80.10.10">
    <property type="entry name" value="Ribonuclease Inhibitor"/>
    <property type="match status" value="5"/>
</dbReference>
<dbReference type="SUPFAM" id="SSF49899">
    <property type="entry name" value="Concanavalin A-like lectins/glucanases"/>
    <property type="match status" value="1"/>
</dbReference>
<dbReference type="GO" id="GO:0007548">
    <property type="term" value="P:sex differentiation"/>
    <property type="evidence" value="ECO:0007669"/>
    <property type="project" value="UniProtKB-ARBA"/>
</dbReference>
<dbReference type="SMART" id="SM00082">
    <property type="entry name" value="LRRCT"/>
    <property type="match status" value="3"/>
</dbReference>
<feature type="region of interest" description="Disordered" evidence="11">
    <location>
        <begin position="1012"/>
        <end position="1058"/>
    </location>
</feature>
<feature type="domain" description="CTCK" evidence="12">
    <location>
        <begin position="1043"/>
        <end position="1120"/>
    </location>
</feature>
<accession>A0A0N0PF71</accession>
<feature type="domain" description="EGF-like" evidence="14">
    <location>
        <begin position="563"/>
        <end position="597"/>
    </location>
</feature>
<evidence type="ECO:0000256" key="11">
    <source>
        <dbReference type="SAM" id="MobiDB-lite"/>
    </source>
</evidence>
<feature type="disulfide bond" evidence="10">
    <location>
        <begin position="703"/>
        <end position="712"/>
    </location>
</feature>
<dbReference type="GO" id="GO:0005509">
    <property type="term" value="F:calcium ion binding"/>
    <property type="evidence" value="ECO:0007669"/>
    <property type="project" value="InterPro"/>
</dbReference>
<comment type="caution">
    <text evidence="10">Lacks conserved residue(s) required for the propagation of feature annotation.</text>
</comment>
<dbReference type="Gene3D" id="2.60.120.200">
    <property type="match status" value="1"/>
</dbReference>
<dbReference type="FunFam" id="2.10.25.10:FF:000321">
    <property type="entry name" value="Protein delta homolog 1"/>
    <property type="match status" value="1"/>
</dbReference>
<dbReference type="FunFam" id="2.10.25.10:FF:000118">
    <property type="entry name" value="protein delta homolog 2"/>
    <property type="match status" value="1"/>
</dbReference>
<dbReference type="InterPro" id="IPR001611">
    <property type="entry name" value="Leu-rich_rpt"/>
</dbReference>
<dbReference type="FunFam" id="3.80.10.10:FF:000002">
    <property type="entry name" value="Slit guidance ligand 2"/>
    <property type="match status" value="1"/>
</dbReference>
<dbReference type="EMBL" id="KQ459628">
    <property type="protein sequence ID" value="KPJ20532.1"/>
    <property type="molecule type" value="Genomic_DNA"/>
</dbReference>
<evidence type="ECO:0000313" key="16">
    <source>
        <dbReference type="Proteomes" id="UP000053240"/>
    </source>
</evidence>
<dbReference type="InParanoid" id="A0A0N0PF71"/>
<dbReference type="SMART" id="SM00365">
    <property type="entry name" value="LRR_SD22"/>
    <property type="match status" value="5"/>
</dbReference>
<dbReference type="FunFam" id="2.10.25.10:FF:000472">
    <property type="entry name" value="Uncharacterized protein, isoform A"/>
    <property type="match status" value="1"/>
</dbReference>
<dbReference type="Pfam" id="PF13855">
    <property type="entry name" value="LRR_8"/>
    <property type="match status" value="3"/>
</dbReference>
<evidence type="ECO:0000256" key="8">
    <source>
        <dbReference type="ARBA" id="ARBA00023157"/>
    </source>
</evidence>
<dbReference type="PROSITE" id="PS01186">
    <property type="entry name" value="EGF_2"/>
    <property type="match status" value="5"/>
</dbReference>
<feature type="domain" description="EGF-like" evidence="14">
    <location>
        <begin position="599"/>
        <end position="635"/>
    </location>
</feature>
<dbReference type="PANTHER" id="PTHR24369">
    <property type="entry name" value="ANTIGEN BSP, PUTATIVE-RELATED"/>
    <property type="match status" value="1"/>
</dbReference>
<feature type="disulfide bond" evidence="10">
    <location>
        <begin position="603"/>
        <end position="613"/>
    </location>
</feature>
<dbReference type="FunFam" id="2.10.25.10:FF:000095">
    <property type="entry name" value="Notch, isoform B"/>
    <property type="match status" value="1"/>
</dbReference>
<dbReference type="PROSITE" id="PS01225">
    <property type="entry name" value="CTCK_2"/>
    <property type="match status" value="1"/>
</dbReference>
<feature type="disulfide bond" evidence="10">
    <location>
        <begin position="741"/>
        <end position="750"/>
    </location>
</feature>
<dbReference type="GO" id="GO:0048568">
    <property type="term" value="P:embryonic organ development"/>
    <property type="evidence" value="ECO:0007669"/>
    <property type="project" value="UniProtKB-ARBA"/>
</dbReference>
<proteinExistence type="predicted"/>
<dbReference type="InterPro" id="IPR050541">
    <property type="entry name" value="LRR_TM_domain-containing"/>
</dbReference>
<dbReference type="PROSITE" id="PS01187">
    <property type="entry name" value="EGF_CA"/>
    <property type="match status" value="2"/>
</dbReference>
<dbReference type="CDD" id="cd00054">
    <property type="entry name" value="EGF_CA"/>
    <property type="match status" value="6"/>
</dbReference>
<keyword evidence="4 10" id="KW-0245">EGF-like domain</keyword>
<dbReference type="SMART" id="SM00179">
    <property type="entry name" value="EGF_CA"/>
    <property type="match status" value="6"/>
</dbReference>
<dbReference type="Pfam" id="PF01463">
    <property type="entry name" value="LRRCT"/>
    <property type="match status" value="3"/>
</dbReference>
<dbReference type="STRING" id="76193.A0A0N0PF71"/>
<evidence type="ECO:0000256" key="3">
    <source>
        <dbReference type="ARBA" id="ARBA00022525"/>
    </source>
</evidence>
<dbReference type="GO" id="GO:0008347">
    <property type="term" value="P:glial cell migration"/>
    <property type="evidence" value="ECO:0007669"/>
    <property type="project" value="UniProtKB-ARBA"/>
</dbReference>
<keyword evidence="8 10" id="KW-1015">Disulfide bond</keyword>
<keyword evidence="7" id="KW-0677">Repeat</keyword>
<sequence length="1127" mass="122282">MVRALEVPLFLKATETLTSTSYSTPKIYLSYRDLSRNELTAISRRTFRGLTSLKSLHLDGNHLKCIDDKALEHMKSLEVLCQAPATLRGALLTDLEDSDLICNGPIAVTSECSAEPRCPPPCRCTAEGTLDCREKLLAELPASIPHRTVEILLNSNEISCIRKDTFRDLQSLKLLSLYDNNIRSIPNGTFDSLTGIQTLHLGRNPFTCDCSLRWLAAYLRKNPIETSGAKCDSPKRLARKRIDALRDENFKCKPGEETEGDRGSCGATGACPAACACEWDARGVRVACARAGQNDVPRDLPMATHALLMSDNNLRQIKSDGLFGRLPDLNKLDFRNNGITEIEDNAFDGAANMQELLLDGNHLATVTDKMFFGLHSLVTLSLADNKIKCITPGAFDHLNLLKTLTLSGNPIHCSCHVGWLAGWLRTRRLAPGAACASPANLRGANIPHLELTDFKCTGKDALKGLTQLRVLSLHGNNISMLADGVFRDLESISHVALGSNPLYCDCHARWLSEWVKSAGEYVEAGIAKCSEPARMRDKLVLSTASSAFVCTEKAPSEVVSKCDRCVRSPCANGGTCSATRGGFSCACARGFHGETCQQRIDACYGAPCRHGTCTLLEEGRFHCSCEAGYTGVRCEVDIDDCAGHKCQNNATCLDHLEGYTCKCAPGYMGEYCETKIPFCSAEFNPCENGAICTDHGSHYTCSCPRGYAGINCTINPDDCLDHMCQNGATCIDGLEEYRCACAAGYAGRYCEAAPHAALGTSPCAHHDCVHGVCYLPAPAPAQPAGTALQDDIMMERPLLGATNDYLCKCAPGYSGRLCEYLTSLTFNHNDSVKIISSVLRAKVPKTNTTQHHGVLLYFGDSEHLAVELFNGRIRISYDVGNHPTSTMYSFEMVSDGSYHKAELLAVKKNFTLKVDDGPARSIINEGTKEYLRLDRPMFLGGVPEDVRCLPPIDPCVPNPCARGGRCVREEGSASDYTCKCRAGTAGAQCELRTGIGGAPSIALNKPPSRKMISNVQASPASPAHKQLSNEQSQAQTSPAPGGCRKEATRDTVSEGSCRSRRAVRGARCAARPDSRACGKGQCCQPKRTKKRKIRLVCDDGTRYTKEIEIVRKCACGKKCGRTSPFLL</sequence>
<dbReference type="PROSITE" id="PS50026">
    <property type="entry name" value="EGF_3"/>
    <property type="match status" value="6"/>
</dbReference>
<dbReference type="InterPro" id="IPR006207">
    <property type="entry name" value="Cys_knot_C"/>
</dbReference>
<dbReference type="FunFam" id="3.80.10.10:FF:000770">
    <property type="entry name" value="Uncharacterized protein"/>
    <property type="match status" value="1"/>
</dbReference>
<feature type="domain" description="EGF-like" evidence="14">
    <location>
        <begin position="715"/>
        <end position="751"/>
    </location>
</feature>
<organism evidence="15 16">
    <name type="scientific">Papilio machaon</name>
    <name type="common">Old World swallowtail butterfly</name>
    <dbReference type="NCBI Taxonomy" id="76193"/>
    <lineage>
        <taxon>Eukaryota</taxon>
        <taxon>Metazoa</taxon>
        <taxon>Ecdysozoa</taxon>
        <taxon>Arthropoda</taxon>
        <taxon>Hexapoda</taxon>
        <taxon>Insecta</taxon>
        <taxon>Pterygota</taxon>
        <taxon>Neoptera</taxon>
        <taxon>Endopterygota</taxon>
        <taxon>Lepidoptera</taxon>
        <taxon>Glossata</taxon>
        <taxon>Ditrysia</taxon>
        <taxon>Papilionoidea</taxon>
        <taxon>Papilionidae</taxon>
        <taxon>Papilioninae</taxon>
        <taxon>Papilio</taxon>
    </lineage>
</organism>
<dbReference type="GO" id="GO:0005576">
    <property type="term" value="C:extracellular region"/>
    <property type="evidence" value="ECO:0007669"/>
    <property type="project" value="UniProtKB-SubCell"/>
</dbReference>
<evidence type="ECO:0000259" key="13">
    <source>
        <dbReference type="PROSITE" id="PS50025"/>
    </source>
</evidence>
<feature type="domain" description="EGF-like" evidence="14">
    <location>
        <begin position="675"/>
        <end position="713"/>
    </location>
</feature>
<dbReference type="GO" id="GO:0022407">
    <property type="term" value="P:regulation of cell-cell adhesion"/>
    <property type="evidence" value="ECO:0007669"/>
    <property type="project" value="UniProtKB-ARBA"/>
</dbReference>
<feature type="disulfide bond" evidence="10">
    <location>
        <begin position="980"/>
        <end position="989"/>
    </location>
</feature>
<dbReference type="GO" id="GO:0048732">
    <property type="term" value="P:gland development"/>
    <property type="evidence" value="ECO:0007669"/>
    <property type="project" value="UniProtKB-ARBA"/>
</dbReference>
<feature type="compositionally biased region" description="Polar residues" evidence="11">
    <location>
        <begin position="1026"/>
        <end position="1038"/>
    </location>
</feature>
<dbReference type="CDD" id="cd00110">
    <property type="entry name" value="LamG"/>
    <property type="match status" value="1"/>
</dbReference>
<evidence type="ECO:0000256" key="5">
    <source>
        <dbReference type="ARBA" id="ARBA00022614"/>
    </source>
</evidence>
<evidence type="ECO:0000259" key="12">
    <source>
        <dbReference type="PROSITE" id="PS01225"/>
    </source>
</evidence>
<dbReference type="PROSITE" id="PS00022">
    <property type="entry name" value="EGF_1"/>
    <property type="match status" value="6"/>
</dbReference>
<dbReference type="PROSITE" id="PS00010">
    <property type="entry name" value="ASX_HYDROXYL"/>
    <property type="match status" value="3"/>
</dbReference>
<dbReference type="InterPro" id="IPR032675">
    <property type="entry name" value="LRR_dom_sf"/>
</dbReference>
<keyword evidence="5" id="KW-0433">Leucine-rich repeat</keyword>
<keyword evidence="2" id="KW-0217">Developmental protein</keyword>
<evidence type="ECO:0000256" key="4">
    <source>
        <dbReference type="ARBA" id="ARBA00022536"/>
    </source>
</evidence>
<keyword evidence="3" id="KW-0964">Secreted</keyword>
<evidence type="ECO:0000256" key="2">
    <source>
        <dbReference type="ARBA" id="ARBA00022473"/>
    </source>
</evidence>
<dbReference type="FunFam" id="2.10.25.10:FF:000080">
    <property type="entry name" value="Neurogenic locus notch 1"/>
    <property type="match status" value="1"/>
</dbReference>
<evidence type="ECO:0000256" key="1">
    <source>
        <dbReference type="ARBA" id="ARBA00004613"/>
    </source>
</evidence>
<dbReference type="GO" id="GO:0048598">
    <property type="term" value="P:embryonic morphogenesis"/>
    <property type="evidence" value="ECO:0007669"/>
    <property type="project" value="UniProtKB-ARBA"/>
</dbReference>
<dbReference type="GO" id="GO:0007498">
    <property type="term" value="P:mesoderm development"/>
    <property type="evidence" value="ECO:0007669"/>
    <property type="project" value="UniProtKB-ARBA"/>
</dbReference>
<evidence type="ECO:0000256" key="10">
    <source>
        <dbReference type="PROSITE-ProRule" id="PRU00076"/>
    </source>
</evidence>
<dbReference type="InterPro" id="IPR018097">
    <property type="entry name" value="EGF_Ca-bd_CS"/>
</dbReference>
<dbReference type="SMART" id="SM00181">
    <property type="entry name" value="EGF"/>
    <property type="match status" value="7"/>
</dbReference>
<dbReference type="SUPFAM" id="SSF57196">
    <property type="entry name" value="EGF/Laminin"/>
    <property type="match status" value="6"/>
</dbReference>
<dbReference type="InterPro" id="IPR001881">
    <property type="entry name" value="EGF-like_Ca-bd_dom"/>
</dbReference>
<feature type="disulfide bond" evidence="10">
    <location>
        <begin position="663"/>
        <end position="672"/>
    </location>
</feature>
<dbReference type="SMART" id="SM00282">
    <property type="entry name" value="LamG"/>
    <property type="match status" value="1"/>
</dbReference>
<dbReference type="GO" id="GO:0048608">
    <property type="term" value="P:reproductive structure development"/>
    <property type="evidence" value="ECO:0007669"/>
    <property type="project" value="UniProtKB-ARBA"/>
</dbReference>
<dbReference type="InterPro" id="IPR013320">
    <property type="entry name" value="ConA-like_dom_sf"/>
</dbReference>
<dbReference type="InterPro" id="IPR000152">
    <property type="entry name" value="EGF-type_Asp/Asn_hydroxyl_site"/>
</dbReference>
<dbReference type="SMART" id="SM00013">
    <property type="entry name" value="LRRNT"/>
    <property type="match status" value="2"/>
</dbReference>
<dbReference type="PROSITE" id="PS51450">
    <property type="entry name" value="LRR"/>
    <property type="match status" value="1"/>
</dbReference>
<feature type="disulfide bond" evidence="10">
    <location>
        <begin position="587"/>
        <end position="596"/>
    </location>
</feature>
<reference evidence="15 16" key="1">
    <citation type="journal article" date="2015" name="Nat. Commun.">
        <title>Outbred genome sequencing and CRISPR/Cas9 gene editing in butterflies.</title>
        <authorList>
            <person name="Li X."/>
            <person name="Fan D."/>
            <person name="Zhang W."/>
            <person name="Liu G."/>
            <person name="Zhang L."/>
            <person name="Zhao L."/>
            <person name="Fang X."/>
            <person name="Chen L."/>
            <person name="Dong Y."/>
            <person name="Chen Y."/>
            <person name="Ding Y."/>
            <person name="Zhao R."/>
            <person name="Feng M."/>
            <person name="Zhu Y."/>
            <person name="Feng Y."/>
            <person name="Jiang X."/>
            <person name="Zhu D."/>
            <person name="Xiang H."/>
            <person name="Feng X."/>
            <person name="Li S."/>
            <person name="Wang J."/>
            <person name="Zhang G."/>
            <person name="Kronforst M.R."/>
            <person name="Wang W."/>
        </authorList>
    </citation>
    <scope>NUCLEOTIDE SEQUENCE [LARGE SCALE GENOMIC DNA]</scope>
    <source>
        <strain evidence="15">Ya'a_city_454_Pm</strain>
        <tissue evidence="15">Whole body</tissue>
    </source>
</reference>
<feature type="disulfide bond" evidence="10">
    <location>
        <begin position="625"/>
        <end position="634"/>
    </location>
</feature>
<dbReference type="PANTHER" id="PTHR24369:SF210">
    <property type="entry name" value="CHAOPTIN-RELATED"/>
    <property type="match status" value="1"/>
</dbReference>
<dbReference type="SMART" id="SM00041">
    <property type="entry name" value="CT"/>
    <property type="match status" value="1"/>
</dbReference>
<dbReference type="GO" id="GO:0009986">
    <property type="term" value="C:cell surface"/>
    <property type="evidence" value="ECO:0007669"/>
    <property type="project" value="UniProtKB-ARBA"/>
</dbReference>
<gene>
    <name evidence="15" type="ORF">RR48_01206</name>
</gene>
<dbReference type="AlphaFoldDB" id="A0A0N0PF71"/>
<dbReference type="GO" id="GO:0005886">
    <property type="term" value="C:plasma membrane"/>
    <property type="evidence" value="ECO:0007669"/>
    <property type="project" value="TreeGrafter"/>
</dbReference>
<evidence type="ECO:0000313" key="15">
    <source>
        <dbReference type="EMBL" id="KPJ20532.1"/>
    </source>
</evidence>
<keyword evidence="6" id="KW-0732">Signal</keyword>
<evidence type="ECO:0000256" key="9">
    <source>
        <dbReference type="ARBA" id="ARBA00023180"/>
    </source>
</evidence>
<dbReference type="GO" id="GO:0010160">
    <property type="term" value="P:formation of animal organ boundary"/>
    <property type="evidence" value="ECO:0007669"/>
    <property type="project" value="UniProtKB-ARBA"/>
</dbReference>
<dbReference type="GO" id="GO:0003008">
    <property type="term" value="P:system process"/>
    <property type="evidence" value="ECO:0007669"/>
    <property type="project" value="UniProtKB-ARBA"/>
</dbReference>
<dbReference type="SMART" id="SM00369">
    <property type="entry name" value="LRR_TYP"/>
    <property type="match status" value="7"/>
</dbReference>
<evidence type="ECO:0000256" key="7">
    <source>
        <dbReference type="ARBA" id="ARBA00022737"/>
    </source>
</evidence>
<keyword evidence="16" id="KW-1185">Reference proteome</keyword>
<feature type="compositionally biased region" description="Basic and acidic residues" evidence="11">
    <location>
        <begin position="1043"/>
        <end position="1052"/>
    </location>
</feature>
<dbReference type="SUPFAM" id="SSF52058">
    <property type="entry name" value="L domain-like"/>
    <property type="match status" value="1"/>
</dbReference>
<dbReference type="PROSITE" id="PS50025">
    <property type="entry name" value="LAM_G_DOMAIN"/>
    <property type="match status" value="1"/>
</dbReference>
<dbReference type="Pfam" id="PF00008">
    <property type="entry name" value="EGF"/>
    <property type="match status" value="5"/>
</dbReference>
<dbReference type="InterPro" id="IPR001791">
    <property type="entry name" value="Laminin_G"/>
</dbReference>
<protein>
    <submittedName>
        <fullName evidence="15">Protein slit</fullName>
    </submittedName>
</protein>
<dbReference type="Pfam" id="PF02210">
    <property type="entry name" value="Laminin_G_2"/>
    <property type="match status" value="1"/>
</dbReference>
<dbReference type="InterPro" id="IPR000372">
    <property type="entry name" value="LRRNT"/>
</dbReference>
<dbReference type="InterPro" id="IPR003591">
    <property type="entry name" value="Leu-rich_rpt_typical-subtyp"/>
</dbReference>
<dbReference type="GO" id="GO:0010631">
    <property type="term" value="P:epithelial cell migration"/>
    <property type="evidence" value="ECO:0007669"/>
    <property type="project" value="UniProtKB-ARBA"/>
</dbReference>
<comment type="subcellular location">
    <subcellularLocation>
        <location evidence="1">Secreted</location>
    </subcellularLocation>
</comment>
<evidence type="ECO:0000259" key="14">
    <source>
        <dbReference type="PROSITE" id="PS50026"/>
    </source>
</evidence>
<feature type="domain" description="EGF-like" evidence="14">
    <location>
        <begin position="951"/>
        <end position="990"/>
    </location>
</feature>
<evidence type="ECO:0000256" key="6">
    <source>
        <dbReference type="ARBA" id="ARBA00022729"/>
    </source>
</evidence>
<name>A0A0N0PF71_PAPMA</name>
<dbReference type="Gene3D" id="2.10.25.10">
    <property type="entry name" value="Laminin"/>
    <property type="match status" value="7"/>
</dbReference>
<dbReference type="InterPro" id="IPR000483">
    <property type="entry name" value="Cys-rich_flank_reg_C"/>
</dbReference>
<dbReference type="FunCoup" id="A0A0N0PF71">
    <property type="interactions" value="157"/>
</dbReference>
<dbReference type="GO" id="GO:0048565">
    <property type="term" value="P:digestive tract development"/>
    <property type="evidence" value="ECO:0007669"/>
    <property type="project" value="UniProtKB-ARBA"/>
</dbReference>
<dbReference type="Proteomes" id="UP000053240">
    <property type="component" value="Unassembled WGS sequence"/>
</dbReference>
<feature type="domain" description="EGF-like" evidence="14">
    <location>
        <begin position="637"/>
        <end position="673"/>
    </location>
</feature>
<dbReference type="PROSITE" id="PS01185">
    <property type="entry name" value="CTCK_1"/>
    <property type="match status" value="1"/>
</dbReference>